<protein>
    <submittedName>
        <fullName evidence="4">Uncharacterized protein</fullName>
    </submittedName>
</protein>
<name>A0ABT9IX76_9BACL</name>
<reference evidence="4 5" key="1">
    <citation type="submission" date="2023-08" db="EMBL/GenBank/DDBJ databases">
        <authorList>
            <person name="Park J.-S."/>
        </authorList>
    </citation>
    <scope>NUCLEOTIDE SEQUENCE [LARGE SCALE GENOMIC DNA]</scope>
    <source>
        <strain evidence="4 5">2205SS18-9</strain>
    </source>
</reference>
<accession>A0ABT9IX76</accession>
<keyword evidence="3" id="KW-0732">Signal</keyword>
<sequence length="316" mass="35682">MNKKFLSLAVAATLVVSAVGVGSAFANENGEGNNKGKALKMNQEKFIETWSQLSDEEKEAKLFEHAEKLGIDTKGKTFEDVQTELQELREVRLIERAEKQGIETDGKSIEEIKEELKANAPKHGKRGSGQKGKGLNLEKLAENWDDLTEEQQNKFFERAAEQGIETEGKTFEEVSAELQAFHEAKLIEKAEEQGIETEGKTIEEIKEELKANAPEQGKRDQKGKRLNQDKFVEAWDQLSDEEKEAKLFEHAEELGIETEGKSLENVQTELEELREDRVIDRAQELGIDTEGKTIDEIIEEMKELSPKKGSKHEVTL</sequence>
<feature type="signal peptide" evidence="3">
    <location>
        <begin position="1"/>
        <end position="26"/>
    </location>
</feature>
<proteinExistence type="predicted"/>
<dbReference type="EMBL" id="JAVAMP010000002">
    <property type="protein sequence ID" value="MDP5273935.1"/>
    <property type="molecule type" value="Genomic_DNA"/>
</dbReference>
<evidence type="ECO:0000256" key="3">
    <source>
        <dbReference type="SAM" id="SignalP"/>
    </source>
</evidence>
<feature type="region of interest" description="Disordered" evidence="2">
    <location>
        <begin position="116"/>
        <end position="136"/>
    </location>
</feature>
<keyword evidence="1" id="KW-0175">Coiled coil</keyword>
<feature type="chain" id="PRO_5046863986" evidence="3">
    <location>
        <begin position="27"/>
        <end position="316"/>
    </location>
</feature>
<dbReference type="Proteomes" id="UP001231941">
    <property type="component" value="Unassembled WGS sequence"/>
</dbReference>
<gene>
    <name evidence="4" type="ORF">Q5Y73_07450</name>
</gene>
<organism evidence="4 5">
    <name type="scientific">Chengkuizengella axinellae</name>
    <dbReference type="NCBI Taxonomy" id="3064388"/>
    <lineage>
        <taxon>Bacteria</taxon>
        <taxon>Bacillati</taxon>
        <taxon>Bacillota</taxon>
        <taxon>Bacilli</taxon>
        <taxon>Bacillales</taxon>
        <taxon>Paenibacillaceae</taxon>
        <taxon>Chengkuizengella</taxon>
    </lineage>
</organism>
<keyword evidence="5" id="KW-1185">Reference proteome</keyword>
<dbReference type="RefSeq" id="WP_305991230.1">
    <property type="nucleotide sequence ID" value="NZ_JAVAMP010000002.1"/>
</dbReference>
<evidence type="ECO:0000313" key="5">
    <source>
        <dbReference type="Proteomes" id="UP001231941"/>
    </source>
</evidence>
<evidence type="ECO:0000256" key="2">
    <source>
        <dbReference type="SAM" id="MobiDB-lite"/>
    </source>
</evidence>
<evidence type="ECO:0000256" key="1">
    <source>
        <dbReference type="SAM" id="Coils"/>
    </source>
</evidence>
<comment type="caution">
    <text evidence="4">The sequence shown here is derived from an EMBL/GenBank/DDBJ whole genome shotgun (WGS) entry which is preliminary data.</text>
</comment>
<evidence type="ECO:0000313" key="4">
    <source>
        <dbReference type="EMBL" id="MDP5273935.1"/>
    </source>
</evidence>
<feature type="coiled-coil region" evidence="1">
    <location>
        <begin position="256"/>
        <end position="283"/>
    </location>
</feature>